<comment type="caution">
    <text evidence="3">The sequence shown here is derived from an EMBL/GenBank/DDBJ whole genome shotgun (WGS) entry which is preliminary data.</text>
</comment>
<evidence type="ECO:0000259" key="1">
    <source>
        <dbReference type="Pfam" id="PF05239"/>
    </source>
</evidence>
<keyword evidence="4" id="KW-1185">Reference proteome</keyword>
<reference evidence="3 4" key="1">
    <citation type="submission" date="2024-09" db="EMBL/GenBank/DDBJ databases">
        <title>Floridaenema gen nov. (Aerosakkonemataceae, Aerosakkonematales ord. nov., Cyanobacteria) from benthic tropical and subtropical fresh waters, with the description of four new species.</title>
        <authorList>
            <person name="Moretto J.A."/>
            <person name="Berthold D.E."/>
            <person name="Lefler F.W."/>
            <person name="Huang I.-S."/>
            <person name="Laughinghouse H. IV."/>
        </authorList>
    </citation>
    <scope>NUCLEOTIDE SEQUENCE [LARGE SCALE GENOMIC DNA]</scope>
    <source>
        <strain evidence="3 4">BLCC-F46</strain>
    </source>
</reference>
<dbReference type="SUPFAM" id="SSF50346">
    <property type="entry name" value="PRC-barrel domain"/>
    <property type="match status" value="1"/>
</dbReference>
<feature type="domain" description="PRC-barrel" evidence="1">
    <location>
        <begin position="16"/>
        <end position="86"/>
    </location>
</feature>
<dbReference type="Pfam" id="PF05239">
    <property type="entry name" value="PRC"/>
    <property type="match status" value="1"/>
</dbReference>
<organism evidence="3 4">
    <name type="scientific">Floridaenema aerugineum BLCC-F46</name>
    <dbReference type="NCBI Taxonomy" id="3153654"/>
    <lineage>
        <taxon>Bacteria</taxon>
        <taxon>Bacillati</taxon>
        <taxon>Cyanobacteriota</taxon>
        <taxon>Cyanophyceae</taxon>
        <taxon>Oscillatoriophycideae</taxon>
        <taxon>Aerosakkonematales</taxon>
        <taxon>Aerosakkonemataceae</taxon>
        <taxon>Floridanema</taxon>
        <taxon>Floridanema aerugineum</taxon>
    </lineage>
</organism>
<feature type="domain" description="DUF2382" evidence="2">
    <location>
        <begin position="161"/>
        <end position="274"/>
    </location>
</feature>
<dbReference type="InterPro" id="IPR052967">
    <property type="entry name" value="Stress_Response_Assoc"/>
</dbReference>
<name>A0ABV4XHT5_9CYAN</name>
<evidence type="ECO:0000259" key="2">
    <source>
        <dbReference type="Pfam" id="PF09557"/>
    </source>
</evidence>
<protein>
    <submittedName>
        <fullName evidence="3">DUF2382 domain-containing protein</fullName>
    </submittedName>
</protein>
<dbReference type="EMBL" id="JBHFNQ010000235">
    <property type="protein sequence ID" value="MFB2881668.1"/>
    <property type="molecule type" value="Genomic_DNA"/>
</dbReference>
<evidence type="ECO:0000313" key="3">
    <source>
        <dbReference type="EMBL" id="MFB2881668.1"/>
    </source>
</evidence>
<dbReference type="InterPro" id="IPR014747">
    <property type="entry name" value="Bac_photo_RC_H_C"/>
</dbReference>
<dbReference type="RefSeq" id="WP_413274643.1">
    <property type="nucleotide sequence ID" value="NZ_JBHFNQ010000235.1"/>
</dbReference>
<dbReference type="InterPro" id="IPR011033">
    <property type="entry name" value="PRC_barrel-like_sf"/>
</dbReference>
<dbReference type="PANTHER" id="PTHR38463:SF1">
    <property type="entry name" value="STRESS RESPONSE PROTEIN YSNF"/>
    <property type="match status" value="1"/>
</dbReference>
<dbReference type="InterPro" id="IPR027275">
    <property type="entry name" value="PRC-brl_dom"/>
</dbReference>
<dbReference type="Gene3D" id="3.90.50.10">
    <property type="entry name" value="Photosynthetic Reaction Center, subunit H, domain 2"/>
    <property type="match status" value="1"/>
</dbReference>
<gene>
    <name evidence="3" type="ORF">ACE1CC_32860</name>
</gene>
<accession>A0ABV4XHT5</accession>
<dbReference type="Pfam" id="PF09557">
    <property type="entry name" value="DUF2382"/>
    <property type="match status" value="1"/>
</dbReference>
<evidence type="ECO:0000313" key="4">
    <source>
        <dbReference type="Proteomes" id="UP001576774"/>
    </source>
</evidence>
<dbReference type="Proteomes" id="UP001576774">
    <property type="component" value="Unassembled WGS sequence"/>
</dbReference>
<sequence>MALAKIENYYPNYRDELFDGEDVKGLDVYADRSDEKIGTIKDVLVDYETGRFRYFVVETGFWVFGKKVLLPVGRSRIDANAERIYAVGLTKEQVEQLPEFDDLERVDYDYEDQVRGVYNPEPTLQPAVIPQPTVAANERNTYDYEQQPSLYGINETDHQKLRLYEERLVANKMRHKAGEVAVGKRVETETARVSVPVEKERVVIERTTPVDAGTATSVNETNFREGEMARMEIYEEVPEIRKEAFVREEVTIRKEVDRENVSAEETLRREELDINNQGSLKEETIRRPE</sequence>
<dbReference type="PANTHER" id="PTHR38463">
    <property type="entry name" value="STRESS RESPONSE PROTEIN YSNF"/>
    <property type="match status" value="1"/>
</dbReference>
<dbReference type="NCBIfam" id="TIGR02271">
    <property type="entry name" value="YsnF/AvaK domain"/>
    <property type="match status" value="1"/>
</dbReference>
<dbReference type="InterPro" id="IPR019060">
    <property type="entry name" value="DUF2382"/>
</dbReference>
<proteinExistence type="predicted"/>